<evidence type="ECO:0000256" key="1">
    <source>
        <dbReference type="SAM" id="MobiDB-lite"/>
    </source>
</evidence>
<feature type="region of interest" description="Disordered" evidence="1">
    <location>
        <begin position="40"/>
        <end position="69"/>
    </location>
</feature>
<sequence length="126" mass="14078">MTEYISYIITYYLVTLQCTKLCPCELPANDAMGRRARQAVGRERYHGRRWPTTSPNPHRDSVGSLDSNPIDLKQENYGRTTVIRGRVGAGCRNLLSITNQSPATEQRVDAPADVLPRLISAFIGEV</sequence>
<dbReference type="Proteomes" id="UP000299102">
    <property type="component" value="Unassembled WGS sequence"/>
</dbReference>
<dbReference type="AlphaFoldDB" id="A0A4C1YCY2"/>
<keyword evidence="3" id="KW-1185">Reference proteome</keyword>
<protein>
    <submittedName>
        <fullName evidence="2">Uncharacterized protein</fullName>
    </submittedName>
</protein>
<evidence type="ECO:0000313" key="3">
    <source>
        <dbReference type="Proteomes" id="UP000299102"/>
    </source>
</evidence>
<accession>A0A4C1YCY2</accession>
<proteinExistence type="predicted"/>
<evidence type="ECO:0000313" key="2">
    <source>
        <dbReference type="EMBL" id="GBP73213.1"/>
    </source>
</evidence>
<reference evidence="2 3" key="1">
    <citation type="journal article" date="2019" name="Commun. Biol.">
        <title>The bagworm genome reveals a unique fibroin gene that provides high tensile strength.</title>
        <authorList>
            <person name="Kono N."/>
            <person name="Nakamura H."/>
            <person name="Ohtoshi R."/>
            <person name="Tomita M."/>
            <person name="Numata K."/>
            <person name="Arakawa K."/>
        </authorList>
    </citation>
    <scope>NUCLEOTIDE SEQUENCE [LARGE SCALE GENOMIC DNA]</scope>
</reference>
<dbReference type="EMBL" id="BGZK01001166">
    <property type="protein sequence ID" value="GBP73213.1"/>
    <property type="molecule type" value="Genomic_DNA"/>
</dbReference>
<gene>
    <name evidence="2" type="ORF">EVAR_100568_1</name>
</gene>
<name>A0A4C1YCY2_EUMVA</name>
<organism evidence="2 3">
    <name type="scientific">Eumeta variegata</name>
    <name type="common">Bagworm moth</name>
    <name type="synonym">Eumeta japonica</name>
    <dbReference type="NCBI Taxonomy" id="151549"/>
    <lineage>
        <taxon>Eukaryota</taxon>
        <taxon>Metazoa</taxon>
        <taxon>Ecdysozoa</taxon>
        <taxon>Arthropoda</taxon>
        <taxon>Hexapoda</taxon>
        <taxon>Insecta</taxon>
        <taxon>Pterygota</taxon>
        <taxon>Neoptera</taxon>
        <taxon>Endopterygota</taxon>
        <taxon>Lepidoptera</taxon>
        <taxon>Glossata</taxon>
        <taxon>Ditrysia</taxon>
        <taxon>Tineoidea</taxon>
        <taxon>Psychidae</taxon>
        <taxon>Oiketicinae</taxon>
        <taxon>Eumeta</taxon>
    </lineage>
</organism>
<comment type="caution">
    <text evidence="2">The sequence shown here is derived from an EMBL/GenBank/DDBJ whole genome shotgun (WGS) entry which is preliminary data.</text>
</comment>